<gene>
    <name evidence="2" type="ORF">PMIN01_10091</name>
</gene>
<accession>A0A9P6GAY4</accession>
<evidence type="ECO:0000256" key="1">
    <source>
        <dbReference type="SAM" id="MobiDB-lite"/>
    </source>
</evidence>
<dbReference type="Proteomes" id="UP000756921">
    <property type="component" value="Unassembled WGS sequence"/>
</dbReference>
<dbReference type="AlphaFoldDB" id="A0A9P6GAY4"/>
<organism evidence="2 3">
    <name type="scientific">Paraphaeosphaeria minitans</name>
    <dbReference type="NCBI Taxonomy" id="565426"/>
    <lineage>
        <taxon>Eukaryota</taxon>
        <taxon>Fungi</taxon>
        <taxon>Dikarya</taxon>
        <taxon>Ascomycota</taxon>
        <taxon>Pezizomycotina</taxon>
        <taxon>Dothideomycetes</taxon>
        <taxon>Pleosporomycetidae</taxon>
        <taxon>Pleosporales</taxon>
        <taxon>Massarineae</taxon>
        <taxon>Didymosphaeriaceae</taxon>
        <taxon>Paraphaeosphaeria</taxon>
    </lineage>
</organism>
<evidence type="ECO:0000313" key="3">
    <source>
        <dbReference type="Proteomes" id="UP000756921"/>
    </source>
</evidence>
<reference evidence="2" key="1">
    <citation type="journal article" date="2020" name="Mol. Plant Microbe Interact.">
        <title>Genome Sequence of the Biocontrol Agent Coniothyrium minitans strain Conio (IMI 134523).</title>
        <authorList>
            <person name="Patel D."/>
            <person name="Shittu T.A."/>
            <person name="Baroncelli R."/>
            <person name="Muthumeenakshi S."/>
            <person name="Osborne T.H."/>
            <person name="Janganan T.K."/>
            <person name="Sreenivasaprasad S."/>
        </authorList>
    </citation>
    <scope>NUCLEOTIDE SEQUENCE</scope>
    <source>
        <strain evidence="2">Conio</strain>
    </source>
</reference>
<keyword evidence="3" id="KW-1185">Reference proteome</keyword>
<comment type="caution">
    <text evidence="2">The sequence shown here is derived from an EMBL/GenBank/DDBJ whole genome shotgun (WGS) entry which is preliminary data.</text>
</comment>
<proteinExistence type="predicted"/>
<sequence length="475" mass="54343">MTTYFYRNPDGFEYSHVLPNVAPVYLATALVPGSALEPHWQSMGTQVKVSSSVLDDNQDWYDTAGGDEWHETGDSNYSNDSDIPPGASYVGDRFAGSPPHGMMGTYPMFSQYGREHFEYPDPELIRPYHTLHSLLRYLQPARLENSVYGPKVDIVEECTGHKFAAAVPKKMLVLFCGRSVLNRFLRTLEREDNENWQGGPVAQELRFPRHYTNHVGVKIVISWMHRACVTPKKAMCPIRVPKNTFAALSLSRALTALRLHRDASRVDHIIATKHFKGWVNFDNIVSIWNCLPKDSKYVYRMVEDLRKQLDLYESGDTDALPEAEKVLEFLEQHPELMHRTQDKEFSDRQEFRPFFGTEWCERAALRTQQMMASLVDTNGGETSMSGEWRHNFNVPKLRCGKNWSGGQHYKKRDPVQFRKRALALTDMEPKTTPTAWPKFEKPVVLNIVEAHETDCGHSKVRTDSAHGSDDTSLEC</sequence>
<dbReference type="EMBL" id="WJXW01000011">
    <property type="protein sequence ID" value="KAF9732162.1"/>
    <property type="molecule type" value="Genomic_DNA"/>
</dbReference>
<evidence type="ECO:0000313" key="2">
    <source>
        <dbReference type="EMBL" id="KAF9732162.1"/>
    </source>
</evidence>
<dbReference type="OrthoDB" id="3793524at2759"/>
<name>A0A9P6GAY4_9PLEO</name>
<protein>
    <submittedName>
        <fullName evidence="2">Uncharacterized protein</fullName>
    </submittedName>
</protein>
<feature type="region of interest" description="Disordered" evidence="1">
    <location>
        <begin position="62"/>
        <end position="82"/>
    </location>
</feature>